<dbReference type="RefSeq" id="XP_001566498.2">
    <property type="nucleotide sequence ID" value="XM_001566448.2"/>
</dbReference>
<dbReference type="PROSITE" id="PS00915">
    <property type="entry name" value="PI3_4_KINASE_1"/>
    <property type="match status" value="1"/>
</dbReference>
<dbReference type="Gene3D" id="3.30.1010.10">
    <property type="entry name" value="Phosphatidylinositol 3-kinase Catalytic Subunit, Chain A, domain 4"/>
    <property type="match status" value="1"/>
</dbReference>
<evidence type="ECO:0000256" key="4">
    <source>
        <dbReference type="ARBA" id="ARBA00022777"/>
    </source>
</evidence>
<dbReference type="CDD" id="cd05167">
    <property type="entry name" value="PI4Kc_III_alpha"/>
    <property type="match status" value="1"/>
</dbReference>
<dbReference type="VEuPathDB" id="TriTrypDB:LbrM.29.1540"/>
<dbReference type="Pfam" id="PF00613">
    <property type="entry name" value="PI3Ka"/>
    <property type="match status" value="1"/>
</dbReference>
<dbReference type="GO" id="GO:0046854">
    <property type="term" value="P:phosphatidylinositol phosphate biosynthetic process"/>
    <property type="evidence" value="ECO:0007669"/>
    <property type="project" value="InterPro"/>
</dbReference>
<evidence type="ECO:0000256" key="3">
    <source>
        <dbReference type="ARBA" id="ARBA00022679"/>
    </source>
</evidence>
<dbReference type="InterPro" id="IPR018936">
    <property type="entry name" value="PI3/4_kinase_CS"/>
</dbReference>
<dbReference type="InterPro" id="IPR015433">
    <property type="entry name" value="PI3/4_kinase"/>
</dbReference>
<feature type="region of interest" description="Disordered" evidence="5">
    <location>
        <begin position="260"/>
        <end position="293"/>
    </location>
</feature>
<dbReference type="FunFam" id="3.30.1010.10:FF:000056">
    <property type="entry name" value="Phosphatidylinositol 4-kinase alpha, putative"/>
    <property type="match status" value="1"/>
</dbReference>
<dbReference type="SUPFAM" id="SSF48371">
    <property type="entry name" value="ARM repeat"/>
    <property type="match status" value="1"/>
</dbReference>
<dbReference type="Gene3D" id="1.10.1070.11">
    <property type="entry name" value="Phosphatidylinositol 3-/4-kinase, catalytic domain"/>
    <property type="match status" value="1"/>
</dbReference>
<dbReference type="PROSITE" id="PS00916">
    <property type="entry name" value="PI3_4_KINASE_2"/>
    <property type="match status" value="1"/>
</dbReference>
<dbReference type="PANTHER" id="PTHR10048">
    <property type="entry name" value="PHOSPHATIDYLINOSITOL KINASE"/>
    <property type="match status" value="1"/>
</dbReference>
<feature type="domain" description="PI3K/PI4K catalytic" evidence="7">
    <location>
        <begin position="2318"/>
        <end position="2599"/>
    </location>
</feature>
<accession>A4HHF7</accession>
<comment type="similarity">
    <text evidence="1">Belongs to the PI3/PI4-kinase family. Type III PI4K subfamily.</text>
</comment>
<keyword evidence="10" id="KW-1185">Reference proteome</keyword>
<organism evidence="9 10">
    <name type="scientific">Leishmania braziliensis</name>
    <dbReference type="NCBI Taxonomy" id="5660"/>
    <lineage>
        <taxon>Eukaryota</taxon>
        <taxon>Discoba</taxon>
        <taxon>Euglenozoa</taxon>
        <taxon>Kinetoplastea</taxon>
        <taxon>Metakinetoplastina</taxon>
        <taxon>Trypanosomatida</taxon>
        <taxon>Trypanosomatidae</taxon>
        <taxon>Leishmaniinae</taxon>
        <taxon>Leishmania</taxon>
        <taxon>Leishmania braziliensis species complex</taxon>
    </lineage>
</organism>
<evidence type="ECO:0000259" key="8">
    <source>
        <dbReference type="PROSITE" id="PS51545"/>
    </source>
</evidence>
<feature type="domain" description="PIK helical" evidence="8">
    <location>
        <begin position="2038"/>
        <end position="2209"/>
    </location>
</feature>
<evidence type="ECO:0000256" key="2">
    <source>
        <dbReference type="ARBA" id="ARBA00012169"/>
    </source>
</evidence>
<reference evidence="9 10" key="2">
    <citation type="journal article" date="2011" name="Genome Res.">
        <title>Chromosome and gene copy number variation allow major structural change between species and strains of Leishmania.</title>
        <authorList>
            <person name="Rogers M.B."/>
            <person name="Hilley J.D."/>
            <person name="Dickens N.J."/>
            <person name="Wilkes J."/>
            <person name="Bates P.A."/>
            <person name="Depledge D.P."/>
            <person name="Harris D."/>
            <person name="Her Y."/>
            <person name="Herzyk P."/>
            <person name="Imamura H."/>
            <person name="Otto T.D."/>
            <person name="Sanders M."/>
            <person name="Seeger K."/>
            <person name="Dujardin J.C."/>
            <person name="Berriman M."/>
            <person name="Smith D.F."/>
            <person name="Hertz-Fowler C."/>
            <person name="Mottram J.C."/>
        </authorList>
    </citation>
    <scope>NUCLEOTIDE SEQUENCE [LARGE SCALE GENOMIC DNA]</scope>
    <source>
        <strain evidence="9 10">MHOM/BR/75/M2904</strain>
    </source>
</reference>
<dbReference type="STRING" id="5660.A4HHF7"/>
<keyword evidence="6" id="KW-0732">Signal</keyword>
<name>A4HHF7_LEIBR</name>
<dbReference type="InParanoid" id="A4HHF7"/>
<dbReference type="Proteomes" id="UP000007258">
    <property type="component" value="Chromosome 29"/>
</dbReference>
<dbReference type="FunFam" id="1.10.1070.11:FF:000012">
    <property type="entry name" value="Phosphatidylinositol 4-kinase alpha 1"/>
    <property type="match status" value="1"/>
</dbReference>
<feature type="chain" id="PRO_5002669060" description="1-phosphatidylinositol 4-kinase" evidence="6">
    <location>
        <begin position="20"/>
        <end position="2615"/>
    </location>
</feature>
<dbReference type="KEGG" id="lbz:LBRM_29_1540"/>
<evidence type="ECO:0000256" key="1">
    <source>
        <dbReference type="ARBA" id="ARBA00006209"/>
    </source>
</evidence>
<dbReference type="PROSITE" id="PS50290">
    <property type="entry name" value="PI3_4_KINASE_3"/>
    <property type="match status" value="1"/>
</dbReference>
<evidence type="ECO:0000256" key="5">
    <source>
        <dbReference type="SAM" id="MobiDB-lite"/>
    </source>
</evidence>
<dbReference type="InterPro" id="IPR016024">
    <property type="entry name" value="ARM-type_fold"/>
</dbReference>
<gene>
    <name evidence="9" type="ORF">LBRM_29_1540</name>
</gene>
<dbReference type="SMR" id="A4HHF7"/>
<dbReference type="GeneID" id="5417386"/>
<dbReference type="EMBL" id="FR799004">
    <property type="protein sequence ID" value="CAM40010.2"/>
    <property type="molecule type" value="Genomic_DNA"/>
</dbReference>
<dbReference type="EC" id="2.7.1.67" evidence="2"/>
<proteinExistence type="inferred from homology"/>
<dbReference type="Pfam" id="PF00454">
    <property type="entry name" value="PI3_PI4_kinase"/>
    <property type="match status" value="1"/>
</dbReference>
<dbReference type="GO" id="GO:0048015">
    <property type="term" value="P:phosphatidylinositol-mediated signaling"/>
    <property type="evidence" value="ECO:0007669"/>
    <property type="project" value="TreeGrafter"/>
</dbReference>
<dbReference type="InterPro" id="IPR000403">
    <property type="entry name" value="PI3/4_kinase_cat_dom"/>
</dbReference>
<sequence>MNDIRFPAWIKSSPTLVMASVLAQLLANEFAGTTPSAAASPPGPASESHVCGGRKWWSRHACDEDMSSSSSSSDGGRCFDLANSDANDGEGWDDSGRVAMHRGGGVDTGYLRMVDRLLELNSKALDSLPPAVATATTQTPALNGGIHTCSTGHGPDILRDPRVRTLLRLSRLNDILTRAETAQSLISQHTAAAMVSFFAFAVSCRHSGLPVDRTKGFFTECSVLYTTLLSKLRSLRLCGSVSLEDFTASLIACGLKLRDDDDGEGDEKDARSGPNETGVTAPGTAGIPYSTRSNSSSAVASGAALMGGGGGGAGARTPSQAPLAREKNWGLVGFGHRALEATLVRCIPENIDECVHDAVALGVLRGISLTYSQQLVYLGPELVTHMHDLTDAFATSDHRRELPYKRVLSILLEAIRCSRVIDYKRTNNWITAIIQERYVVRGLFQREKLHAHVVTATLTMLIRQYQEVARECASKVVDLGSMPDFTEGDQLIELLWKALQDTIGSWEDAASAAERHHLTLFRHNIHTLVHHLLLAEVERLRCYYIITSATAAYQESLVVTSVGTNMSRRQSSPPLAMLQLEAEQQGADRCRRDTLGGQNGNARRDSGASAVAPYIPSAEEESLRISICGNIMKFLLLPTSIMSALPRTEEATELRASLTEAAARVLSVVTARVFSSCNDTSVTTTESSRPTAPAAPCPISPISAAAATPRVQYTDCIPAITDLLALPLRRAHFSNNFYRCIEELVYKLIQTILQANVPEDVAATINQSSLGGVANVHEPTPPTSNTSSDAILSGMAAVVCMQYMCSTNQRIRSFAISEVMDAVVRLSARRRAEDTEMAVHKSLARKDHSDAALQGVVDAADPKEAKKLARHLRARRLELCFEALSSILVPTIFDVENYNREAEAREVKSNRMRNGAAANDRGESKRKELSRYGQLLCDTYVDSLRERLLGIEEGGATHHHLVTPVMAVAAKAFLNLVLRVHERLRRISGMALALVQAAETGVEEPGKETHRPAAAMARDRRRLLHAFNAERMTVVLLLRGVIQNMLSVAWPSSGVLYQNPTSGCERPLDIATTPAVMAPIAFAVLSPFLQPLTMLLHLSTLFPARSLKQLCSHHQYARYLTLEDPIMSDQYVFHYYRRPSCVHVAAKAGGSGGAGTSSLEEQMELECWALFRSCWMMFSYYKYTEEALLAVRDGGIAPLENTNPAAAATGLNRAPILSTKQCKLLRFIAASAAPLLRMCSSDVQQAMADIAVLLRHTLACVLRFPVAATDVTAKSGIVHALLRKSLRRLCGGSKGCWKRLNTGELMLLQCVAELEILRAAAGSVAQLTFYRHFEVREFVASATIPMALGHIINTACDHYIQAVRSMLPGVAFQVTRTDLMQLVFLLIFAIGSVRESASELVVRVVRSFPTYAAYASSLPLLWCVLDLLEAGTAWQIEALCEHVQFVWAPAVAADPHSTERQQHVLFVADVAERWAAILREKAPIALFETAIKFMVVQQQECGEQAATQPGRRHAGSRLAVLSSQYGLEESSPKLDDGAITVMRGAEAAGHVVAAEYAQTLLLHGRAQGTMQVASWYTSAGQMQSTVLAQLLATTHLSRCALATAVAQRLQSSLLRPARALFVETGYSVDTVLAPGTSTIGDEDAVALSEVDATPLLRGAPDRAETAASFAAAVALLVTGNGTLSGRRQLLQSMVQGAVRTFRSDVLYDAILCWKWLLCQCRETYLLPMLQELDTALVWTATNRLGLFDGHCSSMNRMVQSGEVPILHGTASSSGQRRIGMPEEAAVYVADKVYAASPHKLLLSFLTDMYVEEGNPLCLSPEVLRQLYLVAAHIMQFAAVLSLRDDMFGETMRCLLVVGSVAQLLREANVRRLSAGLGTIVPFAAIGALRQRWYMALLRWFTKTPPSWYYAKDPVPAREEAKVVSSLSQLVKEEGDLLARTTLGFLDFNSGVHRERNKSVVHHWESLSGVHERIAAVRQAADGGEAGLQMTIAQEKQRLQGLLKLLRVLVEHEVLRLNVWRTPRRTLKIPNTTPSSGWAKLIECADHHSPAVVVAMVYRFPSIPAVRAAASLHVVAHPERYSNLAEAVDLYLTEDVLRAGAPRLFLFRACTIIQALGLLDPRYTAYKSVMSYAIHSLLSQRSERLIFYLPQLLQLLATDTSGSIEAFLLRTSAKSTMFAHQLLWSLQTEGEGSGALAKKCQQLEKRVKAAFTPNEEAFYKSEFSFVGLVTSLSGEMMKFDKPERKAMLRLRLKDDIFHALPKTQHLYLPTDSNYRITDVITHTAGAMQSAAKCPILVQFTCVPRATEDMRTPDELALAAADEQEHAAGNNYGNTVAHPVVKACIFKMGDDCRQDQIALQLIGLMQRILCSVGVQSFLYPYRVVTTGQDSGIIECVPRSRSRNEIGKLIESNIAEFFVQTFGHPESAGFRRARENFVRSTAAYSVVSFILNIKDRHNGNIMIDAEGNLVHIDFGFLFDTSPGGDINFESSPFKLTTEMVQLIGKNVSGESTLQSKTLARALVDEENYIYFKTLVNRCYLAVRQYAREICVMVELMLQSGLQCFKPKKTIANLAQRLAIDKNEIDAAHYMRRLIHKSRQNYRTVLYDYYQKIVEGIEM</sequence>
<protein>
    <recommendedName>
        <fullName evidence="2">1-phosphatidylinositol 4-kinase</fullName>
        <ecNumber evidence="2">2.7.1.67</ecNumber>
    </recommendedName>
</protein>
<dbReference type="SMART" id="SM00146">
    <property type="entry name" value="PI3Kc"/>
    <property type="match status" value="1"/>
</dbReference>
<keyword evidence="4" id="KW-0418">Kinase</keyword>
<evidence type="ECO:0000256" key="6">
    <source>
        <dbReference type="SAM" id="SignalP"/>
    </source>
</evidence>
<dbReference type="GO" id="GO:0004430">
    <property type="term" value="F:1-phosphatidylinositol 4-kinase activity"/>
    <property type="evidence" value="ECO:0007669"/>
    <property type="project" value="UniProtKB-EC"/>
</dbReference>
<keyword evidence="3 9" id="KW-0808">Transferase</keyword>
<dbReference type="InterPro" id="IPR001263">
    <property type="entry name" value="PI3K_accessory_dom"/>
</dbReference>
<dbReference type="SUPFAM" id="SSF56112">
    <property type="entry name" value="Protein kinase-like (PK-like)"/>
    <property type="match status" value="1"/>
</dbReference>
<evidence type="ECO:0000313" key="9">
    <source>
        <dbReference type="EMBL" id="CAM40010.2"/>
    </source>
</evidence>
<dbReference type="InterPro" id="IPR042236">
    <property type="entry name" value="PI3K_accessory_sf"/>
</dbReference>
<dbReference type="Gene3D" id="1.25.40.70">
    <property type="entry name" value="Phosphatidylinositol 3-kinase, accessory domain (PIK)"/>
    <property type="match status" value="1"/>
</dbReference>
<dbReference type="GO" id="GO:0005737">
    <property type="term" value="C:cytoplasm"/>
    <property type="evidence" value="ECO:0007669"/>
    <property type="project" value="TreeGrafter"/>
</dbReference>
<dbReference type="GO" id="GO:0005886">
    <property type="term" value="C:plasma membrane"/>
    <property type="evidence" value="ECO:0007669"/>
    <property type="project" value="TreeGrafter"/>
</dbReference>
<evidence type="ECO:0000313" key="10">
    <source>
        <dbReference type="Proteomes" id="UP000007258"/>
    </source>
</evidence>
<dbReference type="PROSITE" id="PS51545">
    <property type="entry name" value="PIK_HELICAL"/>
    <property type="match status" value="1"/>
</dbReference>
<dbReference type="PANTHER" id="PTHR10048:SF15">
    <property type="entry name" value="PHOSPHATIDYLINOSITOL 4-KINASE ALPHA"/>
    <property type="match status" value="1"/>
</dbReference>
<feature type="signal peptide" evidence="6">
    <location>
        <begin position="1"/>
        <end position="19"/>
    </location>
</feature>
<dbReference type="InterPro" id="IPR036940">
    <property type="entry name" value="PI3/4_kinase_cat_sf"/>
</dbReference>
<dbReference type="InterPro" id="IPR011009">
    <property type="entry name" value="Kinase-like_dom_sf"/>
</dbReference>
<reference evidence="9 10" key="1">
    <citation type="journal article" date="2007" name="Nat. Genet.">
        <title>Comparative genomic analysis of three Leishmania species that cause diverse human disease.</title>
        <authorList>
            <person name="Peacock C.S."/>
            <person name="Seeger K."/>
            <person name="Harris D."/>
            <person name="Murphy L."/>
            <person name="Ruiz J.C."/>
            <person name="Quail M.A."/>
            <person name="Peters N."/>
            <person name="Adlem E."/>
            <person name="Tivey A."/>
            <person name="Aslett M."/>
            <person name="Kerhornou A."/>
            <person name="Ivens A."/>
            <person name="Fraser A."/>
            <person name="Rajandream M.A."/>
            <person name="Carver T."/>
            <person name="Norbertczak H."/>
            <person name="Chillingworth T."/>
            <person name="Hance Z."/>
            <person name="Jagels K."/>
            <person name="Moule S."/>
            <person name="Ormond D."/>
            <person name="Rutter S."/>
            <person name="Squares R."/>
            <person name="Whitehead S."/>
            <person name="Rabbinowitsch E."/>
            <person name="Arrowsmith C."/>
            <person name="White B."/>
            <person name="Thurston S."/>
            <person name="Bringaud F."/>
            <person name="Baldauf S.L."/>
            <person name="Faulconbridge A."/>
            <person name="Jeffares D."/>
            <person name="Depledge D.P."/>
            <person name="Oyola S.O."/>
            <person name="Hilley J.D."/>
            <person name="Brito L.O."/>
            <person name="Tosi L.R."/>
            <person name="Barrell B."/>
            <person name="Cruz A.K."/>
            <person name="Mottram J.C."/>
            <person name="Smith D.F."/>
            <person name="Berriman M."/>
        </authorList>
    </citation>
    <scope>NUCLEOTIDE SEQUENCE [LARGE SCALE GENOMIC DNA]</scope>
    <source>
        <strain evidence="9 10">MHOM/BR/75/M2904</strain>
    </source>
</reference>
<evidence type="ECO:0000259" key="7">
    <source>
        <dbReference type="PROSITE" id="PS50290"/>
    </source>
</evidence>